<dbReference type="Gene3D" id="1.50.40.10">
    <property type="entry name" value="Mitochondrial carrier domain"/>
    <property type="match status" value="1"/>
</dbReference>
<dbReference type="InterPro" id="IPR018108">
    <property type="entry name" value="MCP_transmembrane"/>
</dbReference>
<comment type="similarity">
    <text evidence="6">Belongs to the mitochondrial carrier (TC 2.A.29) family.</text>
</comment>
<name>A0ABR2WD00_9FUNG</name>
<dbReference type="SUPFAM" id="SSF103506">
    <property type="entry name" value="Mitochondrial carrier"/>
    <property type="match status" value="1"/>
</dbReference>
<keyword evidence="9" id="KW-1185">Reference proteome</keyword>
<dbReference type="EMBL" id="JASJQH010004217">
    <property type="protein sequence ID" value="KAK9759384.1"/>
    <property type="molecule type" value="Genomic_DNA"/>
</dbReference>
<feature type="transmembrane region" description="Helical" evidence="7">
    <location>
        <begin position="31"/>
        <end position="54"/>
    </location>
</feature>
<evidence type="ECO:0000313" key="8">
    <source>
        <dbReference type="EMBL" id="KAK9759384.1"/>
    </source>
</evidence>
<evidence type="ECO:0000256" key="4">
    <source>
        <dbReference type="ARBA" id="ARBA00023136"/>
    </source>
</evidence>
<keyword evidence="3 7" id="KW-1133">Transmembrane helix</keyword>
<sequence length="82" mass="9204">MEKTQILLGDFNKSILIPTAKAMWKQEGMRVFFRGLLPALVGVFPFAAIDLSVFESLKHSSNNTDSIFVEVFWEFVGSGFSN</sequence>
<keyword evidence="2 5" id="KW-0812">Transmembrane</keyword>
<feature type="repeat" description="Solcar" evidence="5">
    <location>
        <begin position="1"/>
        <end position="60"/>
    </location>
</feature>
<reference evidence="8 9" key="1">
    <citation type="submission" date="2023-04" db="EMBL/GenBank/DDBJ databases">
        <title>Genome of Basidiobolus ranarum AG-B5.</title>
        <authorList>
            <person name="Stajich J.E."/>
            <person name="Carter-House D."/>
            <person name="Gryganskyi A."/>
        </authorList>
    </citation>
    <scope>NUCLEOTIDE SEQUENCE [LARGE SCALE GENOMIC DNA]</scope>
    <source>
        <strain evidence="8 9">AG-B5</strain>
    </source>
</reference>
<evidence type="ECO:0000256" key="2">
    <source>
        <dbReference type="ARBA" id="ARBA00022692"/>
    </source>
</evidence>
<dbReference type="Pfam" id="PF00153">
    <property type="entry name" value="Mito_carr"/>
    <property type="match status" value="1"/>
</dbReference>
<evidence type="ECO:0000256" key="3">
    <source>
        <dbReference type="ARBA" id="ARBA00022989"/>
    </source>
</evidence>
<comment type="subcellular location">
    <subcellularLocation>
        <location evidence="1">Membrane</location>
        <topology evidence="1">Multi-pass membrane protein</topology>
    </subcellularLocation>
</comment>
<evidence type="ECO:0000313" key="9">
    <source>
        <dbReference type="Proteomes" id="UP001479436"/>
    </source>
</evidence>
<dbReference type="Proteomes" id="UP001479436">
    <property type="component" value="Unassembled WGS sequence"/>
</dbReference>
<evidence type="ECO:0000256" key="7">
    <source>
        <dbReference type="SAM" id="Phobius"/>
    </source>
</evidence>
<protein>
    <submittedName>
        <fullName evidence="8">Uncharacterized protein</fullName>
    </submittedName>
</protein>
<evidence type="ECO:0000256" key="5">
    <source>
        <dbReference type="PROSITE-ProRule" id="PRU00282"/>
    </source>
</evidence>
<accession>A0ABR2WD00</accession>
<keyword evidence="4 5" id="KW-0472">Membrane</keyword>
<organism evidence="8 9">
    <name type="scientific">Basidiobolus ranarum</name>
    <dbReference type="NCBI Taxonomy" id="34480"/>
    <lineage>
        <taxon>Eukaryota</taxon>
        <taxon>Fungi</taxon>
        <taxon>Fungi incertae sedis</taxon>
        <taxon>Zoopagomycota</taxon>
        <taxon>Entomophthoromycotina</taxon>
        <taxon>Basidiobolomycetes</taxon>
        <taxon>Basidiobolales</taxon>
        <taxon>Basidiobolaceae</taxon>
        <taxon>Basidiobolus</taxon>
    </lineage>
</organism>
<evidence type="ECO:0000256" key="1">
    <source>
        <dbReference type="ARBA" id="ARBA00004141"/>
    </source>
</evidence>
<keyword evidence="6" id="KW-0813">Transport</keyword>
<gene>
    <name evidence="8" type="ORF">K7432_017720</name>
</gene>
<comment type="caution">
    <text evidence="8">The sequence shown here is derived from an EMBL/GenBank/DDBJ whole genome shotgun (WGS) entry which is preliminary data.</text>
</comment>
<dbReference type="InterPro" id="IPR023395">
    <property type="entry name" value="MCP_dom_sf"/>
</dbReference>
<evidence type="ECO:0000256" key="6">
    <source>
        <dbReference type="RuleBase" id="RU000488"/>
    </source>
</evidence>
<dbReference type="PROSITE" id="PS50920">
    <property type="entry name" value="SOLCAR"/>
    <property type="match status" value="1"/>
</dbReference>
<proteinExistence type="inferred from homology"/>